<dbReference type="EMBL" id="FOQO01000008">
    <property type="protein sequence ID" value="SFJ21270.1"/>
    <property type="molecule type" value="Genomic_DNA"/>
</dbReference>
<dbReference type="Proteomes" id="UP000198670">
    <property type="component" value="Unassembled WGS sequence"/>
</dbReference>
<gene>
    <name evidence="1" type="ORF">SAMN05444682_10858</name>
</gene>
<protein>
    <submittedName>
        <fullName evidence="1">Peptidase C10 family protein</fullName>
    </submittedName>
</protein>
<dbReference type="InterPro" id="IPR000200">
    <property type="entry name" value="Peptidase_C10"/>
</dbReference>
<dbReference type="RefSeq" id="WP_090628551.1">
    <property type="nucleotide sequence ID" value="NZ_FOQO01000008.1"/>
</dbReference>
<keyword evidence="2" id="KW-1185">Reference proteome</keyword>
<dbReference type="AlphaFoldDB" id="A0A1I3PIT5"/>
<organism evidence="1 2">
    <name type="scientific">Parapedobacter indicus</name>
    <dbReference type="NCBI Taxonomy" id="1477437"/>
    <lineage>
        <taxon>Bacteria</taxon>
        <taxon>Pseudomonadati</taxon>
        <taxon>Bacteroidota</taxon>
        <taxon>Sphingobacteriia</taxon>
        <taxon>Sphingobacteriales</taxon>
        <taxon>Sphingobacteriaceae</taxon>
        <taxon>Parapedobacter</taxon>
    </lineage>
</organism>
<dbReference type="GO" id="GO:0006508">
    <property type="term" value="P:proteolysis"/>
    <property type="evidence" value="ECO:0007669"/>
    <property type="project" value="InterPro"/>
</dbReference>
<dbReference type="SUPFAM" id="SSF54001">
    <property type="entry name" value="Cysteine proteinases"/>
    <property type="match status" value="1"/>
</dbReference>
<name>A0A1I3PIT5_9SPHI</name>
<dbReference type="Pfam" id="PF01640">
    <property type="entry name" value="Peptidase_C10"/>
    <property type="match status" value="1"/>
</dbReference>
<dbReference type="InterPro" id="IPR044934">
    <property type="entry name" value="Streptopain_sf"/>
</dbReference>
<accession>A0A1I3PIT5</accession>
<evidence type="ECO:0000313" key="2">
    <source>
        <dbReference type="Proteomes" id="UP000198670"/>
    </source>
</evidence>
<dbReference type="STRING" id="1477437.SAMN05444682_10858"/>
<proteinExistence type="predicted"/>
<dbReference type="Gene3D" id="3.90.70.50">
    <property type="entry name" value="Peptidase C10, streptopain"/>
    <property type="match status" value="1"/>
</dbReference>
<dbReference type="GO" id="GO:0008234">
    <property type="term" value="F:cysteine-type peptidase activity"/>
    <property type="evidence" value="ECO:0007669"/>
    <property type="project" value="InterPro"/>
</dbReference>
<dbReference type="OrthoDB" id="2235251at2"/>
<evidence type="ECO:0000313" key="1">
    <source>
        <dbReference type="EMBL" id="SFJ21270.1"/>
    </source>
</evidence>
<dbReference type="InterPro" id="IPR038765">
    <property type="entry name" value="Papain-like_cys_pep_sf"/>
</dbReference>
<sequence>MTVQIEYHAQLVMTRWNQGTGYNNLAPNFICTGSGAPSNGRAWAGCVATAIGQIAAYHQHPSSYNWASMPNLTGSAETSRLLRDIGDAVEMDWGCDGSGTNGGTKTVLGFNMLGYTMSKREFEAFTSTDPTDYFMTEIRK</sequence>
<reference evidence="1 2" key="1">
    <citation type="submission" date="2016-10" db="EMBL/GenBank/DDBJ databases">
        <authorList>
            <person name="de Groot N.N."/>
        </authorList>
    </citation>
    <scope>NUCLEOTIDE SEQUENCE [LARGE SCALE GENOMIC DNA]</scope>
    <source>
        <strain evidence="1 2">RK1</strain>
    </source>
</reference>